<evidence type="ECO:0000256" key="11">
    <source>
        <dbReference type="HAMAP-Rule" id="MF_00550"/>
    </source>
</evidence>
<proteinExistence type="inferred from homology"/>
<dbReference type="HAMAP" id="MF_00550">
    <property type="entry name" value="Aminopeptidase_M20"/>
    <property type="match status" value="1"/>
</dbReference>
<evidence type="ECO:0000256" key="12">
    <source>
        <dbReference type="PIRSR" id="PIRSR037215-1"/>
    </source>
</evidence>
<dbReference type="Gene3D" id="3.40.630.10">
    <property type="entry name" value="Zn peptidases"/>
    <property type="match status" value="1"/>
</dbReference>
<sequence>MYKNLVPRFISYVQTETRSDETSSTVPSTQTQVEFAKVLAKELKELGMSDVAYNEQNGFVTATLPSNSEKEVPTIGFIAHMDTADFNAENVSPQFHENYDGSEIILNEVENIVLSPVDFPNLKNYLGQTLITTDGTTLLGADDKAGIAEIMTAMEILIKDPSIPHGTIRVAFGPDEEIGIGADRFDVAGFNADFAYTMDGGPVGELEYESFNAAQAIVKIQGKNVHPGTAKNTMVNALKIALEFDAALPQNEVPEQTDGSEGFYHLYDLNGEVEEAKMVYIIRDHDHDKFIARKEMIQKIAAKLNEKYKTERVTVELKDQYYNMKDIIEKDLSIVTLAKTAMENLSIKPIIEPIRGGTDGSKLSFMGLPTPNIFAGGENFHGRYEFVAVESMEKATNVIVEIAKLNAQ</sequence>
<keyword evidence="16" id="KW-1185">Reference proteome</keyword>
<feature type="active site" description="Proton acceptor" evidence="11 12">
    <location>
        <position position="176"/>
    </location>
</feature>
<evidence type="ECO:0000259" key="14">
    <source>
        <dbReference type="Pfam" id="PF07687"/>
    </source>
</evidence>
<evidence type="ECO:0000313" key="16">
    <source>
        <dbReference type="Proteomes" id="UP000051658"/>
    </source>
</evidence>
<dbReference type="GO" id="GO:0043171">
    <property type="term" value="P:peptide catabolic process"/>
    <property type="evidence" value="ECO:0007669"/>
    <property type="project" value="UniProtKB-UniRule"/>
</dbReference>
<dbReference type="InterPro" id="IPR018247">
    <property type="entry name" value="EF_Hand_1_Ca_BS"/>
</dbReference>
<dbReference type="InterPro" id="IPR002933">
    <property type="entry name" value="Peptidase_M20"/>
</dbReference>
<dbReference type="NCBIfam" id="TIGR01882">
    <property type="entry name" value="peptidase-T"/>
    <property type="match status" value="1"/>
</dbReference>
<dbReference type="PROSITE" id="PS00759">
    <property type="entry name" value="ARGE_DAPE_CPG2_2"/>
    <property type="match status" value="1"/>
</dbReference>
<dbReference type="PATRIC" id="fig|1449336.4.peg.1874"/>
<dbReference type="GO" id="GO:0008237">
    <property type="term" value="F:metallopeptidase activity"/>
    <property type="evidence" value="ECO:0007669"/>
    <property type="project" value="UniProtKB-KW"/>
</dbReference>
<dbReference type="PANTHER" id="PTHR42994:SF1">
    <property type="entry name" value="PEPTIDASE T"/>
    <property type="match status" value="1"/>
</dbReference>
<feature type="binding site" evidence="11 13">
    <location>
        <position position="80"/>
    </location>
    <ligand>
        <name>Zn(2+)</name>
        <dbReference type="ChEBI" id="CHEBI:29105"/>
        <label>1</label>
    </ligand>
</feature>
<dbReference type="NCBIfam" id="NF003976">
    <property type="entry name" value="PRK05469.1"/>
    <property type="match status" value="1"/>
</dbReference>
<feature type="active site" evidence="11 12">
    <location>
        <position position="82"/>
    </location>
</feature>
<dbReference type="PIRSF" id="PIRSF037215">
    <property type="entry name" value="Peptidase_M20B"/>
    <property type="match status" value="1"/>
</dbReference>
<dbReference type="GeneID" id="89588832"/>
<dbReference type="AlphaFoldDB" id="A0A0R2HMZ3"/>
<keyword evidence="6 11" id="KW-0645">Protease</keyword>
<dbReference type="eggNOG" id="COG2195">
    <property type="taxonomic scope" value="Bacteria"/>
</dbReference>
<dbReference type="Proteomes" id="UP000051658">
    <property type="component" value="Unassembled WGS sequence"/>
</dbReference>
<feature type="binding site" evidence="11 13">
    <location>
        <position position="381"/>
    </location>
    <ligand>
        <name>Zn(2+)</name>
        <dbReference type="ChEBI" id="CHEBI:29105"/>
        <label>2</label>
    </ligand>
</feature>
<feature type="binding site" evidence="11 13">
    <location>
        <position position="177"/>
    </location>
    <ligand>
        <name>Zn(2+)</name>
        <dbReference type="ChEBI" id="CHEBI:29105"/>
        <label>2</label>
    </ligand>
</feature>
<comment type="catalytic activity">
    <reaction evidence="1 11">
        <text>Release of the N-terminal residue from a tripeptide.</text>
        <dbReference type="EC" id="3.4.11.4"/>
    </reaction>
</comment>
<keyword evidence="5 11" id="KW-0963">Cytoplasm</keyword>
<evidence type="ECO:0000256" key="1">
    <source>
        <dbReference type="ARBA" id="ARBA00000870"/>
    </source>
</evidence>
<dbReference type="EMBL" id="JQBS01000035">
    <property type="protein sequence ID" value="KRN54257.1"/>
    <property type="molecule type" value="Genomic_DNA"/>
</dbReference>
<name>A0A0R2HMZ3_CARDV</name>
<keyword evidence="10 11" id="KW-0482">Metalloprotease</keyword>
<evidence type="ECO:0000256" key="7">
    <source>
        <dbReference type="ARBA" id="ARBA00022723"/>
    </source>
</evidence>
<feature type="binding site" evidence="11 13">
    <location>
        <position position="199"/>
    </location>
    <ligand>
        <name>Zn(2+)</name>
        <dbReference type="ChEBI" id="CHEBI:29105"/>
        <label>1</label>
    </ligand>
</feature>
<keyword evidence="4 11" id="KW-0031">Aminopeptidase</keyword>
<evidence type="ECO:0000256" key="9">
    <source>
        <dbReference type="ARBA" id="ARBA00022833"/>
    </source>
</evidence>
<dbReference type="Pfam" id="PF01546">
    <property type="entry name" value="Peptidase_M20"/>
    <property type="match status" value="1"/>
</dbReference>
<evidence type="ECO:0000256" key="13">
    <source>
        <dbReference type="PIRSR" id="PIRSR037215-2"/>
    </source>
</evidence>
<dbReference type="InterPro" id="IPR010161">
    <property type="entry name" value="Peptidase_M20B"/>
</dbReference>
<dbReference type="FunFam" id="3.30.70.360:FF:000002">
    <property type="entry name" value="Peptidase T"/>
    <property type="match status" value="1"/>
</dbReference>
<evidence type="ECO:0000256" key="8">
    <source>
        <dbReference type="ARBA" id="ARBA00022801"/>
    </source>
</evidence>
<dbReference type="Pfam" id="PF07687">
    <property type="entry name" value="M20_dimer"/>
    <property type="match status" value="1"/>
</dbReference>
<dbReference type="GO" id="GO:0006508">
    <property type="term" value="P:proteolysis"/>
    <property type="evidence" value="ECO:0007669"/>
    <property type="project" value="UniProtKB-UniRule"/>
</dbReference>
<evidence type="ECO:0000256" key="6">
    <source>
        <dbReference type="ARBA" id="ARBA00022670"/>
    </source>
</evidence>
<comment type="subcellular location">
    <subcellularLocation>
        <location evidence="2 11">Cytoplasm</location>
    </subcellularLocation>
</comment>
<evidence type="ECO:0000256" key="5">
    <source>
        <dbReference type="ARBA" id="ARBA00022490"/>
    </source>
</evidence>
<evidence type="ECO:0000256" key="4">
    <source>
        <dbReference type="ARBA" id="ARBA00022438"/>
    </source>
</evidence>
<keyword evidence="9 11" id="KW-0862">Zinc</keyword>
<dbReference type="InterPro" id="IPR036264">
    <property type="entry name" value="Bact_exopeptidase_dim_dom"/>
</dbReference>
<dbReference type="GO" id="GO:0045148">
    <property type="term" value="F:tripeptide aminopeptidase activity"/>
    <property type="evidence" value="ECO:0007669"/>
    <property type="project" value="UniProtKB-UniRule"/>
</dbReference>
<feature type="binding site" evidence="11 13">
    <location>
        <position position="142"/>
    </location>
    <ligand>
        <name>Zn(2+)</name>
        <dbReference type="ChEBI" id="CHEBI:29105"/>
        <label>1</label>
    </ligand>
</feature>
<dbReference type="GO" id="GO:0008270">
    <property type="term" value="F:zinc ion binding"/>
    <property type="evidence" value="ECO:0007669"/>
    <property type="project" value="UniProtKB-UniRule"/>
</dbReference>
<comment type="caution">
    <text evidence="15">The sequence shown here is derived from an EMBL/GenBank/DDBJ whole genome shotgun (WGS) entry which is preliminary data.</text>
</comment>
<keyword evidence="8 11" id="KW-0378">Hydrolase</keyword>
<dbReference type="CDD" id="cd03892">
    <property type="entry name" value="M20_peptT"/>
    <property type="match status" value="1"/>
</dbReference>
<keyword evidence="7 11" id="KW-0479">Metal-binding</keyword>
<comment type="cofactor">
    <cofactor evidence="11 13">
        <name>Zn(2+)</name>
        <dbReference type="ChEBI" id="CHEBI:29105"/>
    </cofactor>
    <text evidence="11 13">Binds 2 Zn(2+) ions per subunit.</text>
</comment>
<dbReference type="InterPro" id="IPR001261">
    <property type="entry name" value="ArgE/DapE_CS"/>
</dbReference>
<dbReference type="EC" id="3.4.11.4" evidence="11"/>
<dbReference type="NCBIfam" id="NF009920">
    <property type="entry name" value="PRK13381.1"/>
    <property type="match status" value="1"/>
</dbReference>
<dbReference type="SUPFAM" id="SSF53187">
    <property type="entry name" value="Zn-dependent exopeptidases"/>
    <property type="match status" value="1"/>
</dbReference>
<dbReference type="RefSeq" id="WP_034569819.1">
    <property type="nucleotide sequence ID" value="NZ_JQBS01000035.1"/>
</dbReference>
<dbReference type="InterPro" id="IPR011650">
    <property type="entry name" value="Peptidase_M20_dimer"/>
</dbReference>
<evidence type="ECO:0000313" key="15">
    <source>
        <dbReference type="EMBL" id="KRN54257.1"/>
    </source>
</evidence>
<feature type="binding site" evidence="11 13">
    <location>
        <position position="142"/>
    </location>
    <ligand>
        <name>Zn(2+)</name>
        <dbReference type="ChEBI" id="CHEBI:29105"/>
        <label>2</label>
    </ligand>
</feature>
<evidence type="ECO:0000256" key="3">
    <source>
        <dbReference type="ARBA" id="ARBA00009692"/>
    </source>
</evidence>
<protein>
    <recommendedName>
        <fullName evidence="11">Peptidase T</fullName>
        <ecNumber evidence="11">3.4.11.4</ecNumber>
    </recommendedName>
    <alternativeName>
        <fullName evidence="11">Aminotripeptidase</fullName>
        <shortName evidence="11">Tripeptidase</shortName>
    </alternativeName>
    <alternativeName>
        <fullName evidence="11">Tripeptide aminopeptidase</fullName>
    </alternativeName>
</protein>
<organism evidence="15 16">
    <name type="scientific">Carnobacterium divergens DSM 20623</name>
    <dbReference type="NCBI Taxonomy" id="1449336"/>
    <lineage>
        <taxon>Bacteria</taxon>
        <taxon>Bacillati</taxon>
        <taxon>Bacillota</taxon>
        <taxon>Bacilli</taxon>
        <taxon>Lactobacillales</taxon>
        <taxon>Carnobacteriaceae</taxon>
        <taxon>Carnobacterium</taxon>
    </lineage>
</organism>
<dbReference type="GO" id="GO:0005829">
    <property type="term" value="C:cytosol"/>
    <property type="evidence" value="ECO:0007669"/>
    <property type="project" value="TreeGrafter"/>
</dbReference>
<evidence type="ECO:0000256" key="10">
    <source>
        <dbReference type="ARBA" id="ARBA00023049"/>
    </source>
</evidence>
<reference evidence="15 16" key="1">
    <citation type="journal article" date="2015" name="Genome Announc.">
        <title>Expanding the biotechnology potential of lactobacilli through comparative genomics of 213 strains and associated genera.</title>
        <authorList>
            <person name="Sun Z."/>
            <person name="Harris H.M."/>
            <person name="McCann A."/>
            <person name="Guo C."/>
            <person name="Argimon S."/>
            <person name="Zhang W."/>
            <person name="Yang X."/>
            <person name="Jeffery I.B."/>
            <person name="Cooney J.C."/>
            <person name="Kagawa T.F."/>
            <person name="Liu W."/>
            <person name="Song Y."/>
            <person name="Salvetti E."/>
            <person name="Wrobel A."/>
            <person name="Rasinkangas P."/>
            <person name="Parkhill J."/>
            <person name="Rea M.C."/>
            <person name="O'Sullivan O."/>
            <person name="Ritari J."/>
            <person name="Douillard F.P."/>
            <person name="Paul Ross R."/>
            <person name="Yang R."/>
            <person name="Briner A.E."/>
            <person name="Felis G.E."/>
            <person name="de Vos W.M."/>
            <person name="Barrangou R."/>
            <person name="Klaenhammer T.R."/>
            <person name="Caufield P.W."/>
            <person name="Cui Y."/>
            <person name="Zhang H."/>
            <person name="O'Toole P.W."/>
        </authorList>
    </citation>
    <scope>NUCLEOTIDE SEQUENCE [LARGE SCALE GENOMIC DNA]</scope>
    <source>
        <strain evidence="15 16">DSM 20623</strain>
    </source>
</reference>
<dbReference type="PROSITE" id="PS00018">
    <property type="entry name" value="EF_HAND_1"/>
    <property type="match status" value="1"/>
</dbReference>
<gene>
    <name evidence="11" type="primary">pepT</name>
    <name evidence="15" type="ORF">IV74_GL001838</name>
</gene>
<dbReference type="SUPFAM" id="SSF55031">
    <property type="entry name" value="Bacterial exopeptidase dimerisation domain"/>
    <property type="match status" value="1"/>
</dbReference>
<accession>A0A0R2HMZ3</accession>
<feature type="domain" description="Peptidase M20 dimerisation" evidence="14">
    <location>
        <begin position="208"/>
        <end position="308"/>
    </location>
</feature>
<dbReference type="PROSITE" id="PS00758">
    <property type="entry name" value="ARGE_DAPE_CPG2_1"/>
    <property type="match status" value="1"/>
</dbReference>
<comment type="similarity">
    <text evidence="3 11">Belongs to the peptidase M20B family.</text>
</comment>
<dbReference type="PANTHER" id="PTHR42994">
    <property type="entry name" value="PEPTIDASE T"/>
    <property type="match status" value="1"/>
</dbReference>
<evidence type="ECO:0000256" key="2">
    <source>
        <dbReference type="ARBA" id="ARBA00004496"/>
    </source>
</evidence>
<dbReference type="Gene3D" id="3.30.70.360">
    <property type="match status" value="1"/>
</dbReference>
<comment type="function">
    <text evidence="11">Cleaves the N-terminal amino acid of tripeptides.</text>
</comment>